<dbReference type="InterPro" id="IPR047960">
    <property type="entry name" value="Transpos_IS1380"/>
</dbReference>
<sequence>MQLLHARRAVDAVFDEANLVSCAGLVPVMGLAELVGLAGLVAARVRPDLSTGSNPGGKAAAVVAGMCAGADGIDDLNVLRHGGMATLFGGVYTPSTLGSFLRLFTWGHALQLEAAARDLLAALATATPLLPGAARQAYVDVDSLLRRVYGHAKQGAGFGHAKVGGYNVRLRGLSPLVATISTTTAAPVIAATRLRGGTAGSARGAASLVTQAVRTARSCGVTGRVLVRADSAFGSGAVASACRKTGANFSLTLQSNIKLRTAIASIDEQAWTPVRYPGAVLDEDTGAWISEAEVAETVYTAFESTRHKITARLVVRRVKERNPAPEGQEELFPLWRYHAFLTDTTDSTVDADLTHRGHAVVEQVFADLIDGPLAHLPSGRFAANAAWLTLAAMTHNLLRAAGCLTSPRYATARTATIRRQLITIPARLARRARRLVLHLPAHWPWQQPRQALFDRVHAPPATA</sequence>
<evidence type="ECO:0000313" key="3">
    <source>
        <dbReference type="Proteomes" id="UP001501444"/>
    </source>
</evidence>
<accession>A0ABP5V9A2</accession>
<dbReference type="Pfam" id="PF13701">
    <property type="entry name" value="DDE_Tnp_1_4"/>
    <property type="match status" value="1"/>
</dbReference>
<reference evidence="3" key="1">
    <citation type="journal article" date="2019" name="Int. J. Syst. Evol. Microbiol.">
        <title>The Global Catalogue of Microorganisms (GCM) 10K type strain sequencing project: providing services to taxonomists for standard genome sequencing and annotation.</title>
        <authorList>
            <consortium name="The Broad Institute Genomics Platform"/>
            <consortium name="The Broad Institute Genome Sequencing Center for Infectious Disease"/>
            <person name="Wu L."/>
            <person name="Ma J."/>
        </authorList>
    </citation>
    <scope>NUCLEOTIDE SEQUENCE [LARGE SCALE GENOMIC DNA]</scope>
    <source>
        <strain evidence="3">JCM 3272</strain>
    </source>
</reference>
<dbReference type="RefSeq" id="WP_344621090.1">
    <property type="nucleotide sequence ID" value="NZ_BAAARV010000147.1"/>
</dbReference>
<dbReference type="NCBIfam" id="NF033539">
    <property type="entry name" value="transpos_IS1380"/>
    <property type="match status" value="1"/>
</dbReference>
<protein>
    <submittedName>
        <fullName evidence="2">IS1380-like element ISMsm10 family transposase</fullName>
    </submittedName>
</protein>
<organism evidence="2 3">
    <name type="scientific">Dactylosporangium salmoneum</name>
    <dbReference type="NCBI Taxonomy" id="53361"/>
    <lineage>
        <taxon>Bacteria</taxon>
        <taxon>Bacillati</taxon>
        <taxon>Actinomycetota</taxon>
        <taxon>Actinomycetes</taxon>
        <taxon>Micromonosporales</taxon>
        <taxon>Micromonosporaceae</taxon>
        <taxon>Dactylosporangium</taxon>
    </lineage>
</organism>
<dbReference type="EMBL" id="BAAARV010000147">
    <property type="protein sequence ID" value="GAA2396845.1"/>
    <property type="molecule type" value="Genomic_DNA"/>
</dbReference>
<dbReference type="Proteomes" id="UP001501444">
    <property type="component" value="Unassembled WGS sequence"/>
</dbReference>
<evidence type="ECO:0000259" key="1">
    <source>
        <dbReference type="Pfam" id="PF13701"/>
    </source>
</evidence>
<keyword evidence="3" id="KW-1185">Reference proteome</keyword>
<feature type="domain" description="Transposase DDE" evidence="1">
    <location>
        <begin position="6"/>
        <end position="455"/>
    </location>
</feature>
<evidence type="ECO:0000313" key="2">
    <source>
        <dbReference type="EMBL" id="GAA2396845.1"/>
    </source>
</evidence>
<name>A0ABP5V9A2_9ACTN</name>
<dbReference type="InterPro" id="IPR025668">
    <property type="entry name" value="Tnp_DDE_dom"/>
</dbReference>
<proteinExistence type="predicted"/>
<comment type="caution">
    <text evidence="2">The sequence shown here is derived from an EMBL/GenBank/DDBJ whole genome shotgun (WGS) entry which is preliminary data.</text>
</comment>
<gene>
    <name evidence="2" type="ORF">GCM10010170_113010</name>
</gene>